<comment type="caution">
    <text evidence="2">The sequence shown here is derived from an EMBL/GenBank/DDBJ whole genome shotgun (WGS) entry which is preliminary data.</text>
</comment>
<evidence type="ECO:0000256" key="1">
    <source>
        <dbReference type="SAM" id="SignalP"/>
    </source>
</evidence>
<feature type="signal peptide" evidence="1">
    <location>
        <begin position="1"/>
        <end position="18"/>
    </location>
</feature>
<sequence length="92" mass="10036">MTFLWWWCQSLRPSPSSASGVVSLRPNQAAILRPARETKTGTQLYARCPAARSRLQGNGVAAARGDDRVGLEADHEPAALDKRVSRAIYGSR</sequence>
<name>A0A9P5CEZ6_9HYPO</name>
<dbReference type="Proteomes" id="UP000801864">
    <property type="component" value="Unassembled WGS sequence"/>
</dbReference>
<reference evidence="2 3" key="1">
    <citation type="submission" date="2018-06" db="EMBL/GenBank/DDBJ databases">
        <title>Genome analysis of cellulolytic fungus Trichoderma lentiforme CFAM-422.</title>
        <authorList>
            <person name="Steindorff A.S."/>
            <person name="Formighieri E.F."/>
            <person name="Midorikawa G.E.O."/>
            <person name="Tamietti M.S."/>
            <person name="Ramos E.Z."/>
            <person name="Silva A.S."/>
            <person name="Bon E.P.S."/>
            <person name="Mendes T.D."/>
            <person name="Damaso M.C.T."/>
            <person name="Favaro L.C.L."/>
        </authorList>
    </citation>
    <scope>NUCLEOTIDE SEQUENCE [LARGE SCALE GENOMIC DNA]</scope>
    <source>
        <strain evidence="2 3">CFAM-422</strain>
    </source>
</reference>
<protein>
    <recommendedName>
        <fullName evidence="4">Secreted protein</fullName>
    </recommendedName>
</protein>
<keyword evidence="3" id="KW-1185">Reference proteome</keyword>
<dbReference type="EMBL" id="QLNT01000004">
    <property type="protein sequence ID" value="KAF3075075.1"/>
    <property type="molecule type" value="Genomic_DNA"/>
</dbReference>
<evidence type="ECO:0000313" key="2">
    <source>
        <dbReference type="EMBL" id="KAF3075075.1"/>
    </source>
</evidence>
<feature type="chain" id="PRO_5040478438" description="Secreted protein" evidence="1">
    <location>
        <begin position="19"/>
        <end position="92"/>
    </location>
</feature>
<accession>A0A9P5CEZ6</accession>
<keyword evidence="1" id="KW-0732">Signal</keyword>
<organism evidence="2 3">
    <name type="scientific">Trichoderma lentiforme</name>
    <dbReference type="NCBI Taxonomy" id="1567552"/>
    <lineage>
        <taxon>Eukaryota</taxon>
        <taxon>Fungi</taxon>
        <taxon>Dikarya</taxon>
        <taxon>Ascomycota</taxon>
        <taxon>Pezizomycotina</taxon>
        <taxon>Sordariomycetes</taxon>
        <taxon>Hypocreomycetidae</taxon>
        <taxon>Hypocreales</taxon>
        <taxon>Hypocreaceae</taxon>
        <taxon>Trichoderma</taxon>
    </lineage>
</organism>
<gene>
    <name evidence="2" type="ORF">CFAM422_002867</name>
</gene>
<dbReference type="AlphaFoldDB" id="A0A9P5CEZ6"/>
<proteinExistence type="predicted"/>
<evidence type="ECO:0008006" key="4">
    <source>
        <dbReference type="Google" id="ProtNLM"/>
    </source>
</evidence>
<evidence type="ECO:0000313" key="3">
    <source>
        <dbReference type="Proteomes" id="UP000801864"/>
    </source>
</evidence>